<evidence type="ECO:0000256" key="2">
    <source>
        <dbReference type="ARBA" id="ARBA00005046"/>
    </source>
</evidence>
<evidence type="ECO:0000313" key="10">
    <source>
        <dbReference type="Proteomes" id="UP001277761"/>
    </source>
</evidence>
<name>A0ABU4VLZ3_9ACTN</name>
<dbReference type="InterPro" id="IPR038987">
    <property type="entry name" value="MoeA-like"/>
</dbReference>
<dbReference type="SUPFAM" id="SSF53218">
    <property type="entry name" value="Molybdenum cofactor biosynthesis proteins"/>
    <property type="match status" value="1"/>
</dbReference>
<evidence type="ECO:0000256" key="5">
    <source>
        <dbReference type="ARBA" id="ARBA00023150"/>
    </source>
</evidence>
<dbReference type="Gene3D" id="2.40.340.10">
    <property type="entry name" value="MoeA, C-terminal, domain IV"/>
    <property type="match status" value="1"/>
</dbReference>
<protein>
    <recommendedName>
        <fullName evidence="7">Molybdopterin molybdenumtransferase</fullName>
        <ecNumber evidence="7">2.10.1.1</ecNumber>
    </recommendedName>
</protein>
<gene>
    <name evidence="9" type="ORF">SK069_12325</name>
</gene>
<dbReference type="Gene3D" id="3.40.980.10">
    <property type="entry name" value="MoaB/Mog-like domain"/>
    <property type="match status" value="1"/>
</dbReference>
<comment type="pathway">
    <text evidence="2 7">Cofactor biosynthesis; molybdopterin biosynthesis.</text>
</comment>
<comment type="similarity">
    <text evidence="3 7">Belongs to the MoeA family.</text>
</comment>
<keyword evidence="10" id="KW-1185">Reference proteome</keyword>
<proteinExistence type="inferred from homology"/>
<evidence type="ECO:0000256" key="3">
    <source>
        <dbReference type="ARBA" id="ARBA00010763"/>
    </source>
</evidence>
<dbReference type="SMART" id="SM00852">
    <property type="entry name" value="MoCF_biosynth"/>
    <property type="match status" value="1"/>
</dbReference>
<dbReference type="PANTHER" id="PTHR10192">
    <property type="entry name" value="MOLYBDOPTERIN BIOSYNTHESIS PROTEIN"/>
    <property type="match status" value="1"/>
</dbReference>
<dbReference type="InterPro" id="IPR005110">
    <property type="entry name" value="MoeA_linker/N"/>
</dbReference>
<dbReference type="InterPro" id="IPR005111">
    <property type="entry name" value="MoeA_C_domain_IV"/>
</dbReference>
<dbReference type="Pfam" id="PF03454">
    <property type="entry name" value="MoeA_C"/>
    <property type="match status" value="1"/>
</dbReference>
<dbReference type="PANTHER" id="PTHR10192:SF5">
    <property type="entry name" value="GEPHYRIN"/>
    <property type="match status" value="1"/>
</dbReference>
<dbReference type="InterPro" id="IPR001453">
    <property type="entry name" value="MoaB/Mog_dom"/>
</dbReference>
<keyword evidence="7" id="KW-0808">Transferase</keyword>
<evidence type="ECO:0000256" key="7">
    <source>
        <dbReference type="RuleBase" id="RU365090"/>
    </source>
</evidence>
<dbReference type="InterPro" id="IPR036688">
    <property type="entry name" value="MoeA_C_domain_IV_sf"/>
</dbReference>
<dbReference type="InterPro" id="IPR036135">
    <property type="entry name" value="MoeA_linker/N_sf"/>
</dbReference>
<organism evidence="9 10">
    <name type="scientific">Patulibacter brassicae</name>
    <dbReference type="NCBI Taxonomy" id="1705717"/>
    <lineage>
        <taxon>Bacteria</taxon>
        <taxon>Bacillati</taxon>
        <taxon>Actinomycetota</taxon>
        <taxon>Thermoleophilia</taxon>
        <taxon>Solirubrobacterales</taxon>
        <taxon>Patulibacteraceae</taxon>
        <taxon>Patulibacter</taxon>
    </lineage>
</organism>
<dbReference type="Gene3D" id="3.90.105.10">
    <property type="entry name" value="Molybdopterin biosynthesis moea protein, domain 2"/>
    <property type="match status" value="1"/>
</dbReference>
<accession>A0ABU4VLZ3</accession>
<keyword evidence="4 7" id="KW-0500">Molybdenum</keyword>
<comment type="cofactor">
    <cofactor evidence="7">
        <name>Mg(2+)</name>
        <dbReference type="ChEBI" id="CHEBI:18420"/>
    </cofactor>
</comment>
<dbReference type="EMBL" id="JAXAVX010000005">
    <property type="protein sequence ID" value="MDX8152387.1"/>
    <property type="molecule type" value="Genomic_DNA"/>
</dbReference>
<evidence type="ECO:0000256" key="6">
    <source>
        <dbReference type="ARBA" id="ARBA00047317"/>
    </source>
</evidence>
<dbReference type="Proteomes" id="UP001277761">
    <property type="component" value="Unassembled WGS sequence"/>
</dbReference>
<dbReference type="EC" id="2.10.1.1" evidence="7"/>
<keyword evidence="5 7" id="KW-0501">Molybdenum cofactor biosynthesis</keyword>
<dbReference type="Gene3D" id="2.170.190.11">
    <property type="entry name" value="Molybdopterin biosynthesis moea protein, domain 3"/>
    <property type="match status" value="1"/>
</dbReference>
<dbReference type="CDD" id="cd00887">
    <property type="entry name" value="MoeA"/>
    <property type="match status" value="1"/>
</dbReference>
<keyword evidence="7" id="KW-0460">Magnesium</keyword>
<dbReference type="RefSeq" id="WP_319954541.1">
    <property type="nucleotide sequence ID" value="NZ_JAXAVX010000005.1"/>
</dbReference>
<evidence type="ECO:0000313" key="9">
    <source>
        <dbReference type="EMBL" id="MDX8152387.1"/>
    </source>
</evidence>
<sequence>MPPVDPTRRAGSTTVADARTVAITIGGEHPTAVERLSPAAAAGRVLAEDVVVPLSLPPFDNSAMDGFAVRAADTAAAPVALPLVAESRAGHPAAEGLVPGTAARISTGARMPEGADAVVRVEDADEEDGAVRVRVAVTAGHDVRRAGEDVRAGEPALAAGALLHAGRIALLGGLGIAEVAVARRPTVTVVATGDEVLVGGGELADGQVHDVNGLVLPALLAAAGAGTVDVVRVGDDRDATIAAIGGAGGDVVVTCGGVSVGRHDHVRPALAALGADERAYGLDLQPGRPTWIGTLPAADGRGARPAFGLPGNPASALVTAALLVVPALRAMTGGVVPPPLRLPLTEAAPPGRRTRALRARRVADADGMAVALLGPQQSHRLRPLADADALAIVPAADAPTPAGTPVDVLPLPGAEAGA</sequence>
<comment type="caution">
    <text evidence="9">The sequence shown here is derived from an EMBL/GenBank/DDBJ whole genome shotgun (WGS) entry which is preliminary data.</text>
</comment>
<evidence type="ECO:0000256" key="4">
    <source>
        <dbReference type="ARBA" id="ARBA00022505"/>
    </source>
</evidence>
<comment type="catalytic activity">
    <reaction evidence="6">
        <text>adenylyl-molybdopterin + molybdate = Mo-molybdopterin + AMP + H(+)</text>
        <dbReference type="Rhea" id="RHEA:35047"/>
        <dbReference type="ChEBI" id="CHEBI:15378"/>
        <dbReference type="ChEBI" id="CHEBI:36264"/>
        <dbReference type="ChEBI" id="CHEBI:62727"/>
        <dbReference type="ChEBI" id="CHEBI:71302"/>
        <dbReference type="ChEBI" id="CHEBI:456215"/>
        <dbReference type="EC" id="2.10.1.1"/>
    </reaction>
</comment>
<comment type="function">
    <text evidence="1 7">Catalyzes the insertion of molybdate into adenylated molybdopterin with the concomitant release of AMP.</text>
</comment>
<dbReference type="NCBIfam" id="NF045515">
    <property type="entry name" value="Glp_gephyrin"/>
    <property type="match status" value="1"/>
</dbReference>
<keyword evidence="7" id="KW-0479">Metal-binding</keyword>
<evidence type="ECO:0000256" key="1">
    <source>
        <dbReference type="ARBA" id="ARBA00002901"/>
    </source>
</evidence>
<feature type="domain" description="MoaB/Mog" evidence="8">
    <location>
        <begin position="188"/>
        <end position="330"/>
    </location>
</feature>
<dbReference type="Pfam" id="PF00994">
    <property type="entry name" value="MoCF_biosynth"/>
    <property type="match status" value="1"/>
</dbReference>
<dbReference type="Pfam" id="PF03453">
    <property type="entry name" value="MoeA_N"/>
    <property type="match status" value="1"/>
</dbReference>
<dbReference type="SUPFAM" id="SSF63867">
    <property type="entry name" value="MoeA C-terminal domain-like"/>
    <property type="match status" value="1"/>
</dbReference>
<evidence type="ECO:0000259" key="8">
    <source>
        <dbReference type="SMART" id="SM00852"/>
    </source>
</evidence>
<reference evidence="9 10" key="1">
    <citation type="submission" date="2023-11" db="EMBL/GenBank/DDBJ databases">
        <authorList>
            <person name="Xu M."/>
            <person name="Jiang T."/>
        </authorList>
    </citation>
    <scope>NUCLEOTIDE SEQUENCE [LARGE SCALE GENOMIC DNA]</scope>
    <source>
        <strain evidence="9 10">SD</strain>
    </source>
</reference>
<dbReference type="InterPro" id="IPR036425">
    <property type="entry name" value="MoaB/Mog-like_dom_sf"/>
</dbReference>
<dbReference type="SUPFAM" id="SSF63882">
    <property type="entry name" value="MoeA N-terminal region -like"/>
    <property type="match status" value="1"/>
</dbReference>